<name>A0A5B7GE74_PORTR</name>
<protein>
    <submittedName>
        <fullName evidence="1">Uncharacterized protein</fullName>
    </submittedName>
</protein>
<keyword evidence="2" id="KW-1185">Reference proteome</keyword>
<gene>
    <name evidence="1" type="ORF">E2C01_051239</name>
</gene>
<organism evidence="1 2">
    <name type="scientific">Portunus trituberculatus</name>
    <name type="common">Swimming crab</name>
    <name type="synonym">Neptunus trituberculatus</name>
    <dbReference type="NCBI Taxonomy" id="210409"/>
    <lineage>
        <taxon>Eukaryota</taxon>
        <taxon>Metazoa</taxon>
        <taxon>Ecdysozoa</taxon>
        <taxon>Arthropoda</taxon>
        <taxon>Crustacea</taxon>
        <taxon>Multicrustacea</taxon>
        <taxon>Malacostraca</taxon>
        <taxon>Eumalacostraca</taxon>
        <taxon>Eucarida</taxon>
        <taxon>Decapoda</taxon>
        <taxon>Pleocyemata</taxon>
        <taxon>Brachyura</taxon>
        <taxon>Eubrachyura</taxon>
        <taxon>Portunoidea</taxon>
        <taxon>Portunidae</taxon>
        <taxon>Portuninae</taxon>
        <taxon>Portunus</taxon>
    </lineage>
</organism>
<evidence type="ECO:0000313" key="1">
    <source>
        <dbReference type="EMBL" id="MPC57262.1"/>
    </source>
</evidence>
<evidence type="ECO:0000313" key="2">
    <source>
        <dbReference type="Proteomes" id="UP000324222"/>
    </source>
</evidence>
<accession>A0A5B7GE74</accession>
<proteinExistence type="predicted"/>
<sequence>MCVSAGRRSSVFGSGDCGPFIFWRYEAICCRPRAVRRLSSALTIPSGHTRLLPLPASSPNKLL</sequence>
<dbReference type="EMBL" id="VSRR010014636">
    <property type="protein sequence ID" value="MPC57262.1"/>
    <property type="molecule type" value="Genomic_DNA"/>
</dbReference>
<reference evidence="1 2" key="1">
    <citation type="submission" date="2019-05" db="EMBL/GenBank/DDBJ databases">
        <title>Another draft genome of Portunus trituberculatus and its Hox gene families provides insights of decapod evolution.</title>
        <authorList>
            <person name="Jeong J.-H."/>
            <person name="Song I."/>
            <person name="Kim S."/>
            <person name="Choi T."/>
            <person name="Kim D."/>
            <person name="Ryu S."/>
            <person name="Kim W."/>
        </authorList>
    </citation>
    <scope>NUCLEOTIDE SEQUENCE [LARGE SCALE GENOMIC DNA]</scope>
    <source>
        <tissue evidence="1">Muscle</tissue>
    </source>
</reference>
<comment type="caution">
    <text evidence="1">The sequence shown here is derived from an EMBL/GenBank/DDBJ whole genome shotgun (WGS) entry which is preliminary data.</text>
</comment>
<dbReference type="Proteomes" id="UP000324222">
    <property type="component" value="Unassembled WGS sequence"/>
</dbReference>
<dbReference type="AlphaFoldDB" id="A0A5B7GE74"/>